<dbReference type="GO" id="GO:0046872">
    <property type="term" value="F:metal ion binding"/>
    <property type="evidence" value="ECO:0007669"/>
    <property type="project" value="UniProtKB-KW"/>
</dbReference>
<proteinExistence type="inferred from homology"/>
<evidence type="ECO:0000256" key="4">
    <source>
        <dbReference type="ARBA" id="ARBA00022833"/>
    </source>
</evidence>
<dbReference type="AlphaFoldDB" id="A0A1H1Z188"/>
<sequence length="253" mass="26663">MTVLHWNRATRAELTEVLPEALVLLAVGATEQHGPHLPTGTDILLSEAVTESAAERAVRRSTRQLVIAPPLPVGASDHHRRFGGTLSLRPTTMITVLTDLIDSIVAAGGRRLMIINGHGGNIGVCHAAAGAAAAGGDVSIAVLDYWRLVEAVPDAPGPVPGHAGWFETSLVLAVRPDLVRDRKQRAEPVPIEAPSDVDLHSAAAWTAVNGYTDRPELADDATGRRLLEQIVIKLSDRIVGTAAADITAEEGTP</sequence>
<reference evidence="6 7" key="1">
    <citation type="submission" date="2016-10" db="EMBL/GenBank/DDBJ databases">
        <authorList>
            <person name="de Groot N.N."/>
        </authorList>
    </citation>
    <scope>NUCLEOTIDE SEQUENCE [LARGE SCALE GENOMIC DNA]</scope>
    <source>
        <strain evidence="6 7">DSM 21800</strain>
    </source>
</reference>
<dbReference type="Pfam" id="PF02633">
    <property type="entry name" value="Creatininase"/>
    <property type="match status" value="1"/>
</dbReference>
<keyword evidence="4" id="KW-0862">Zinc</keyword>
<evidence type="ECO:0000313" key="6">
    <source>
        <dbReference type="EMBL" id="SDT27460.1"/>
    </source>
</evidence>
<keyword evidence="7" id="KW-1185">Reference proteome</keyword>
<dbReference type="OrthoDB" id="9801445at2"/>
<accession>A0A1H1Z188</accession>
<dbReference type="InterPro" id="IPR003785">
    <property type="entry name" value="Creatininase/forma_Hydrolase"/>
</dbReference>
<evidence type="ECO:0000256" key="3">
    <source>
        <dbReference type="ARBA" id="ARBA00022801"/>
    </source>
</evidence>
<dbReference type="Gene3D" id="3.40.50.10310">
    <property type="entry name" value="Creatininase"/>
    <property type="match status" value="1"/>
</dbReference>
<comment type="cofactor">
    <cofactor evidence="1">
        <name>Zn(2+)</name>
        <dbReference type="ChEBI" id="CHEBI:29105"/>
    </cofactor>
</comment>
<evidence type="ECO:0000256" key="2">
    <source>
        <dbReference type="ARBA" id="ARBA00022723"/>
    </source>
</evidence>
<name>A0A1H1Z188_9ACTN</name>
<dbReference type="RefSeq" id="WP_091528415.1">
    <property type="nucleotide sequence ID" value="NZ_LT629772.1"/>
</dbReference>
<dbReference type="GO" id="GO:0016811">
    <property type="term" value="F:hydrolase activity, acting on carbon-nitrogen (but not peptide) bonds, in linear amides"/>
    <property type="evidence" value="ECO:0007669"/>
    <property type="project" value="TreeGrafter"/>
</dbReference>
<dbReference type="STRING" id="630515.SAMN04489812_4915"/>
<keyword evidence="3 6" id="KW-0378">Hydrolase</keyword>
<dbReference type="PANTHER" id="PTHR35005">
    <property type="entry name" value="3-DEHYDRO-SCYLLO-INOSOSE HYDROLASE"/>
    <property type="match status" value="1"/>
</dbReference>
<evidence type="ECO:0000256" key="5">
    <source>
        <dbReference type="ARBA" id="ARBA00024029"/>
    </source>
</evidence>
<comment type="similarity">
    <text evidence="5">Belongs to the creatininase superfamily.</text>
</comment>
<dbReference type="Proteomes" id="UP000199103">
    <property type="component" value="Chromosome I"/>
</dbReference>
<gene>
    <name evidence="6" type="ORF">SAMN04489812_4915</name>
</gene>
<protein>
    <submittedName>
        <fullName evidence="6">Creatinine amidohydrolase</fullName>
    </submittedName>
</protein>
<dbReference type="EMBL" id="LT629772">
    <property type="protein sequence ID" value="SDT27460.1"/>
    <property type="molecule type" value="Genomic_DNA"/>
</dbReference>
<evidence type="ECO:0000256" key="1">
    <source>
        <dbReference type="ARBA" id="ARBA00001947"/>
    </source>
</evidence>
<dbReference type="SUPFAM" id="SSF102215">
    <property type="entry name" value="Creatininase"/>
    <property type="match status" value="1"/>
</dbReference>
<dbReference type="GO" id="GO:0009231">
    <property type="term" value="P:riboflavin biosynthetic process"/>
    <property type="evidence" value="ECO:0007669"/>
    <property type="project" value="TreeGrafter"/>
</dbReference>
<dbReference type="PANTHER" id="PTHR35005:SF1">
    <property type="entry name" value="2-AMINO-5-FORMYLAMINO-6-RIBOSYLAMINOPYRIMIDIN-4(3H)-ONE 5'-MONOPHOSPHATE DEFORMYLASE"/>
    <property type="match status" value="1"/>
</dbReference>
<evidence type="ECO:0000313" key="7">
    <source>
        <dbReference type="Proteomes" id="UP000199103"/>
    </source>
</evidence>
<keyword evidence="2" id="KW-0479">Metal-binding</keyword>
<organism evidence="6 7">
    <name type="scientific">Microlunatus soli</name>
    <dbReference type="NCBI Taxonomy" id="630515"/>
    <lineage>
        <taxon>Bacteria</taxon>
        <taxon>Bacillati</taxon>
        <taxon>Actinomycetota</taxon>
        <taxon>Actinomycetes</taxon>
        <taxon>Propionibacteriales</taxon>
        <taxon>Propionibacteriaceae</taxon>
        <taxon>Microlunatus</taxon>
    </lineage>
</organism>
<dbReference type="InterPro" id="IPR024087">
    <property type="entry name" value="Creatininase-like_sf"/>
</dbReference>